<evidence type="ECO:0000256" key="10">
    <source>
        <dbReference type="PROSITE-ProRule" id="PRU00169"/>
    </source>
</evidence>
<gene>
    <name evidence="16" type="primary">cheA_1</name>
    <name evidence="16" type="ORF">AW10_00020</name>
</gene>
<evidence type="ECO:0000256" key="1">
    <source>
        <dbReference type="ARBA" id="ARBA00000085"/>
    </source>
</evidence>
<evidence type="ECO:0000256" key="5">
    <source>
        <dbReference type="ARBA" id="ARBA00022679"/>
    </source>
</evidence>
<feature type="region of interest" description="Disordered" evidence="11">
    <location>
        <begin position="984"/>
        <end position="1014"/>
    </location>
</feature>
<feature type="modified residue" description="Phosphohistidine" evidence="9">
    <location>
        <position position="896"/>
    </location>
</feature>
<protein>
    <recommendedName>
        <fullName evidence="3">Chemotaxis protein CheA</fullName>
        <ecNumber evidence="2">2.7.13.3</ecNumber>
    </recommendedName>
</protein>
<feature type="compositionally biased region" description="Acidic residues" evidence="11">
    <location>
        <begin position="996"/>
        <end position="1014"/>
    </location>
</feature>
<dbReference type="Gene3D" id="3.30.565.10">
    <property type="entry name" value="Histidine kinase-like ATPase, C-terminal domain"/>
    <property type="match status" value="1"/>
</dbReference>
<dbReference type="PROSITE" id="PS50851">
    <property type="entry name" value="CHEW"/>
    <property type="match status" value="1"/>
</dbReference>
<evidence type="ECO:0000259" key="12">
    <source>
        <dbReference type="PROSITE" id="PS50109"/>
    </source>
</evidence>
<evidence type="ECO:0000313" key="17">
    <source>
        <dbReference type="Proteomes" id="UP000021816"/>
    </source>
</evidence>
<dbReference type="SUPFAM" id="SSF50341">
    <property type="entry name" value="CheW-like"/>
    <property type="match status" value="1"/>
</dbReference>
<keyword evidence="7" id="KW-0902">Two-component regulatory system</keyword>
<dbReference type="InterPro" id="IPR005467">
    <property type="entry name" value="His_kinase_dom"/>
</dbReference>
<dbReference type="InterPro" id="IPR036061">
    <property type="entry name" value="CheW-like_dom_sf"/>
</dbReference>
<dbReference type="SMART" id="SM01231">
    <property type="entry name" value="H-kinase_dim"/>
    <property type="match status" value="1"/>
</dbReference>
<dbReference type="Pfam" id="PF26379">
    <property type="entry name" value="FimL_2nd"/>
    <property type="match status" value="1"/>
</dbReference>
<dbReference type="InterPro" id="IPR036890">
    <property type="entry name" value="HATPase_C_sf"/>
</dbReference>
<dbReference type="Pfam" id="PF01627">
    <property type="entry name" value="Hpt"/>
    <property type="match status" value="4"/>
</dbReference>
<dbReference type="Proteomes" id="UP000021816">
    <property type="component" value="Unassembled WGS sequence"/>
</dbReference>
<evidence type="ECO:0000256" key="7">
    <source>
        <dbReference type="ARBA" id="ARBA00023012"/>
    </source>
</evidence>
<keyword evidence="5 16" id="KW-0808">Transferase</keyword>
<organism evidence="16 17">
    <name type="scientific">Candidatus Accumulibacter appositus</name>
    <dbReference type="NCBI Taxonomy" id="1454003"/>
    <lineage>
        <taxon>Bacteria</taxon>
        <taxon>Pseudomonadati</taxon>
        <taxon>Pseudomonadota</taxon>
        <taxon>Betaproteobacteria</taxon>
        <taxon>Candidatus Accumulibacter</taxon>
    </lineage>
</organism>
<feature type="domain" description="Histidine kinase" evidence="12">
    <location>
        <begin position="1336"/>
        <end position="1534"/>
    </location>
</feature>
<dbReference type="InterPro" id="IPR008207">
    <property type="entry name" value="Sig_transdc_His_kin_Hpt_dom"/>
</dbReference>
<evidence type="ECO:0000256" key="3">
    <source>
        <dbReference type="ARBA" id="ARBA00021495"/>
    </source>
</evidence>
<feature type="domain" description="Response regulatory" evidence="13">
    <location>
        <begin position="1696"/>
        <end position="1812"/>
    </location>
</feature>
<evidence type="ECO:0000256" key="8">
    <source>
        <dbReference type="ARBA" id="ARBA00035100"/>
    </source>
</evidence>
<dbReference type="PROSITE" id="PS50894">
    <property type="entry name" value="HPT"/>
    <property type="match status" value="3"/>
</dbReference>
<dbReference type="InterPro" id="IPR051315">
    <property type="entry name" value="Bact_Chemotaxis_CheA"/>
</dbReference>
<feature type="domain" description="CheW-like" evidence="14">
    <location>
        <begin position="1536"/>
        <end position="1671"/>
    </location>
</feature>
<evidence type="ECO:0000259" key="14">
    <source>
        <dbReference type="PROSITE" id="PS50851"/>
    </source>
</evidence>
<dbReference type="GO" id="GO:0006935">
    <property type="term" value="P:chemotaxis"/>
    <property type="evidence" value="ECO:0007669"/>
    <property type="project" value="InterPro"/>
</dbReference>
<feature type="modified residue" description="Phosphohistidine" evidence="9">
    <location>
        <position position="724"/>
    </location>
</feature>
<dbReference type="SMART" id="SM00073">
    <property type="entry name" value="HPT"/>
    <property type="match status" value="3"/>
</dbReference>
<feature type="domain" description="HPt" evidence="15">
    <location>
        <begin position="677"/>
        <end position="784"/>
    </location>
</feature>
<dbReference type="SUPFAM" id="SSF52172">
    <property type="entry name" value="CheY-like"/>
    <property type="match status" value="1"/>
</dbReference>
<dbReference type="Gene3D" id="1.20.120.160">
    <property type="entry name" value="HPT domain"/>
    <property type="match status" value="4"/>
</dbReference>
<dbReference type="InterPro" id="IPR004358">
    <property type="entry name" value="Sig_transdc_His_kin-like_C"/>
</dbReference>
<evidence type="ECO:0000256" key="2">
    <source>
        <dbReference type="ARBA" id="ARBA00012438"/>
    </source>
</evidence>
<feature type="compositionally biased region" description="Basic and acidic residues" evidence="11">
    <location>
        <begin position="984"/>
        <end position="995"/>
    </location>
</feature>
<reference evidence="16 17" key="1">
    <citation type="submission" date="2014-02" db="EMBL/GenBank/DDBJ databases">
        <title>Expanding our view of genomic diversity in Candidatus Accumulibacter clades.</title>
        <authorList>
            <person name="Skennerton C.T."/>
            <person name="Barr J.J."/>
            <person name="Slater F.R."/>
            <person name="Bond P.L."/>
            <person name="Tyson G.W."/>
        </authorList>
    </citation>
    <scope>NUCLEOTIDE SEQUENCE [LARGE SCALE GENOMIC DNA]</scope>
    <source>
        <strain evidence="17">BA-92</strain>
    </source>
</reference>
<dbReference type="FunFam" id="3.30.565.10:FF:000016">
    <property type="entry name" value="Chemotaxis protein CheA, putative"/>
    <property type="match status" value="1"/>
</dbReference>
<evidence type="ECO:0000259" key="15">
    <source>
        <dbReference type="PROSITE" id="PS50894"/>
    </source>
</evidence>
<dbReference type="PANTHER" id="PTHR43395:SF8">
    <property type="entry name" value="HISTIDINE KINASE"/>
    <property type="match status" value="1"/>
</dbReference>
<dbReference type="Pfam" id="PF02518">
    <property type="entry name" value="HATPase_c"/>
    <property type="match status" value="1"/>
</dbReference>
<accession>A0A011QWP8</accession>
<dbReference type="SMART" id="SM00387">
    <property type="entry name" value="HATPase_c"/>
    <property type="match status" value="1"/>
</dbReference>
<dbReference type="Pfam" id="PF00072">
    <property type="entry name" value="Response_reg"/>
    <property type="match status" value="1"/>
</dbReference>
<dbReference type="Gene3D" id="3.40.50.2300">
    <property type="match status" value="1"/>
</dbReference>
<feature type="modified residue" description="4-aspartylphosphate" evidence="10">
    <location>
        <position position="1745"/>
    </location>
</feature>
<dbReference type="SMART" id="SM00448">
    <property type="entry name" value="REC"/>
    <property type="match status" value="1"/>
</dbReference>
<dbReference type="InterPro" id="IPR004105">
    <property type="entry name" value="CheA-like_dim"/>
</dbReference>
<evidence type="ECO:0000313" key="16">
    <source>
        <dbReference type="EMBL" id="EXI83284.1"/>
    </source>
</evidence>
<dbReference type="GO" id="GO:0005737">
    <property type="term" value="C:cytoplasm"/>
    <property type="evidence" value="ECO:0007669"/>
    <property type="project" value="InterPro"/>
</dbReference>
<sequence length="1818" mass="198683">MNAQTDFDIGPLTWVKSEIDLALERADKALLEVAASVAVDSADLGQIRFCRTHLHQVQGALTIVGLDGVTQFTEALESLLEAVEHQEQPCNATLVELAQRTIASLHHYLDDLIGGQPNQPLRLLPIYRELQARRGQERVLATDLFFPDLRVRPPRRAGASPRIGDGEFRRRLRQQRAHFQRGLLSWLRAPQSGAGVPEMLDAVKRIEALQELPSARAFWWVATAFLSALAERALPPDADARQLCSRIDLQIRRLLEGSSNVAERLMRDALYLVANADSRHRAVERVKSAYHLAALLPGAAPETAIAEESVRRRLREAIASTEESWNKFCAGSTQALPTFGSSSTALAAVVEDLGQADFRRLVQAIGEVAEFLLKAPAKHSEVLAMETATAILLALNAQGNIQYLDSSFTHQVDVMVDRIHACLAGRPLSPESELPSLDEMSRQAQEKLLISQVAREIQNNLTHVEQVLDGFFRDVDKGADLEALETPMRQVIGALTMMRHEPAVAVLKKCAADIKAYSAADYVPLETDFEQLAEKLSLVGFFVDALQHGATDFDAFVRKMESSAGREALAEEPTATVEKELEQQKLEAHALLQALREQPDDAQLRQQVGKHLAALQKDSDLVGDKQVGPQLKQLLSVLAAGGDAGAQIEATMAALKPQTAETPQPSAETIQLSQASSEEVDAEILEIFLAEAGEVLASIDHNFQLLKTQPQETELLTAIRRSVHTLKGSGRMVGLSDFGEAAWSVEQVLNLWLRQENEVTPAIIDLLGRAYSIFVTWVEQLKTGQAQAPDATEMMALAASLLRASEEGGGVETPAPEAPSEPEVSAAAALPTAAETVAENAVDRRSRRQRLTITSALAEIFNEEAKTHLATLQHEFSVLESDPLAPTTHEMYRAAHTLAGIAGTVGIEAVNRLSMALEHAVSRRNQAANPDSVEALEAIRQAIAGLALMLTDIVGLHEPEAAPVLIDTLEALYLELSVERQAELAEQDGKERDQGDGDSVDSGDSGDSETTDAEQGEIHELASATIGKQLTPITTVQPPAPALNDSALAVPEMQDELDEQLLPLFLEEALDLTQSIATQLRAWRSKPSDSDVLRRLARLFHTLKGSARMAGAMNLGELTHAIETRMAEAQQADNSPIELIDDIDNAFDVIVQIVERLQRGELGDAPVDVPDEAIAQDSSAAAETGMPADQGAPAGPPEQQEGESDGGEQRALLRVRADLIDRLVNEAGELSIARSRIEGEMRAIKGSLLDLTENVIRLRRQLRDIELQAELQMQSRTALADERRPIDFDPLEFDRFTRFQELTRMMAESVNDVATVQQNLLKNLDDANAAILAQSRLNRELQQELMSVRMVPFSSIADRLYRIVRQAGKELGKRANLEISGGQLQLDRMVLDKMLAPLEHMLRNAIAHGLENSAQRLAKGKPEIGELSLKLTQEGNEVIVAFTDDGAGLDLQRLRERGLAAGLLNEEQAKDEALVVEMIFAPGISTASGVSRLAGRGIGMDVLKSAVVSLGGRIEVLSTPDQGTTFRLYLPLTLAVTKALLVRSGHREYAIPAAMIEQVLDLKEKGLTRIREANAALWTGNPYPFHYLPHLLGEPRALPERHSQYWVLLLRSGSRRVALQVDEVLGNQEVVVKNIGPQLARVIGVAGATVLGNGQVLLILNPVALASRPRTVIPVSPVPTLRQAAGAESVAATLPTVMIVDDSLTVRKITSRLLAREGYQVMTAKDGMDALEQLVAIIPDVLLVDIEMPRMDGFEFTRNLRADERLRGVPIVMITSRTAEKHRQYAFELGVNHYLGKPYQEEELLRLVATHVKEQRGS</sequence>
<evidence type="ECO:0000256" key="4">
    <source>
        <dbReference type="ARBA" id="ARBA00022553"/>
    </source>
</evidence>
<evidence type="ECO:0000256" key="6">
    <source>
        <dbReference type="ARBA" id="ARBA00022777"/>
    </source>
</evidence>
<evidence type="ECO:0000256" key="11">
    <source>
        <dbReference type="SAM" id="MobiDB-lite"/>
    </source>
</evidence>
<comment type="function">
    <text evidence="8">Involved in the transmission of sensory signals from the chemoreceptors to the flagellar motors. CheA is autophosphorylated; it can transfer its phosphate group to either CheB or CheY.</text>
</comment>
<dbReference type="SUPFAM" id="SSF55874">
    <property type="entry name" value="ATPase domain of HSP90 chaperone/DNA topoisomerase II/histidine kinase"/>
    <property type="match status" value="1"/>
</dbReference>
<dbReference type="PATRIC" id="fig|1454003.3.peg.22"/>
<evidence type="ECO:0000259" key="13">
    <source>
        <dbReference type="PROSITE" id="PS50110"/>
    </source>
</evidence>
<comment type="caution">
    <text evidence="16">The sequence shown here is derived from an EMBL/GenBank/DDBJ whole genome shotgun (WGS) entry which is preliminary data.</text>
</comment>
<dbReference type="PANTHER" id="PTHR43395">
    <property type="entry name" value="SENSOR HISTIDINE KINASE CHEA"/>
    <property type="match status" value="1"/>
</dbReference>
<dbReference type="GO" id="GO:0000155">
    <property type="term" value="F:phosphorelay sensor kinase activity"/>
    <property type="evidence" value="ECO:0007669"/>
    <property type="project" value="InterPro"/>
</dbReference>
<proteinExistence type="predicted"/>
<dbReference type="EC" id="2.7.13.3" evidence="2"/>
<dbReference type="InterPro" id="IPR003594">
    <property type="entry name" value="HATPase_dom"/>
</dbReference>
<dbReference type="InterPro" id="IPR036641">
    <property type="entry name" value="HPT_dom_sf"/>
</dbReference>
<keyword evidence="6" id="KW-0418">Kinase</keyword>
<feature type="domain" description="HPt" evidence="15">
    <location>
        <begin position="1054"/>
        <end position="1157"/>
    </location>
</feature>
<dbReference type="InterPro" id="IPR058661">
    <property type="entry name" value="FimL_2nd"/>
</dbReference>
<dbReference type="InterPro" id="IPR011006">
    <property type="entry name" value="CheY-like_superfamily"/>
</dbReference>
<dbReference type="EMBL" id="JEMX01000002">
    <property type="protein sequence ID" value="EXI83284.1"/>
    <property type="molecule type" value="Genomic_DNA"/>
</dbReference>
<dbReference type="SUPFAM" id="SSF47226">
    <property type="entry name" value="Histidine-containing phosphotransfer domain, HPT domain"/>
    <property type="match status" value="4"/>
</dbReference>
<evidence type="ECO:0000256" key="9">
    <source>
        <dbReference type="PROSITE-ProRule" id="PRU00110"/>
    </source>
</evidence>
<dbReference type="PROSITE" id="PS50109">
    <property type="entry name" value="HIS_KIN"/>
    <property type="match status" value="1"/>
</dbReference>
<dbReference type="InterPro" id="IPR001789">
    <property type="entry name" value="Sig_transdc_resp-reg_receiver"/>
</dbReference>
<dbReference type="PRINTS" id="PR00344">
    <property type="entry name" value="BCTRLSENSOR"/>
</dbReference>
<dbReference type="CDD" id="cd00088">
    <property type="entry name" value="HPT"/>
    <property type="match status" value="2"/>
</dbReference>
<dbReference type="CDD" id="cd17546">
    <property type="entry name" value="REC_hyHK_CKI1_RcsC-like"/>
    <property type="match status" value="1"/>
</dbReference>
<comment type="catalytic activity">
    <reaction evidence="1">
        <text>ATP + protein L-histidine = ADP + protein N-phospho-L-histidine.</text>
        <dbReference type="EC" id="2.7.13.3"/>
    </reaction>
</comment>
<dbReference type="InterPro" id="IPR002545">
    <property type="entry name" value="CheW-lke_dom"/>
</dbReference>
<dbReference type="STRING" id="1454003.AW10_00020"/>
<feature type="region of interest" description="Disordered" evidence="11">
    <location>
        <begin position="1177"/>
        <end position="1207"/>
    </location>
</feature>
<feature type="domain" description="HPt" evidence="15">
    <location>
        <begin position="850"/>
        <end position="953"/>
    </location>
</feature>
<dbReference type="PROSITE" id="PS50110">
    <property type="entry name" value="RESPONSE_REGULATORY"/>
    <property type="match status" value="1"/>
</dbReference>
<keyword evidence="4 10" id="KW-0597">Phosphoprotein</keyword>
<dbReference type="Gene3D" id="2.30.30.40">
    <property type="entry name" value="SH3 Domains"/>
    <property type="match status" value="1"/>
</dbReference>
<feature type="modified residue" description="Phosphohistidine" evidence="9">
    <location>
        <position position="1101"/>
    </location>
</feature>
<dbReference type="Pfam" id="PF01584">
    <property type="entry name" value="CheW"/>
    <property type="match status" value="1"/>
</dbReference>
<dbReference type="SMART" id="SM00260">
    <property type="entry name" value="CheW"/>
    <property type="match status" value="1"/>
</dbReference>
<name>A0A011QWP8_9PROT</name>